<dbReference type="AlphaFoldDB" id="A0A2J6QBF1"/>
<evidence type="ECO:0000313" key="1">
    <source>
        <dbReference type="EMBL" id="PMD23576.1"/>
    </source>
</evidence>
<dbReference type="OrthoDB" id="303614at2759"/>
<proteinExistence type="predicted"/>
<evidence type="ECO:0000313" key="2">
    <source>
        <dbReference type="Proteomes" id="UP000235672"/>
    </source>
</evidence>
<dbReference type="EMBL" id="KZ613474">
    <property type="protein sequence ID" value="PMD23576.1"/>
    <property type="molecule type" value="Genomic_DNA"/>
</dbReference>
<keyword evidence="2" id="KW-1185">Reference proteome</keyword>
<name>A0A2J6QBF1_9HELO</name>
<dbReference type="Proteomes" id="UP000235672">
    <property type="component" value="Unassembled WGS sequence"/>
</dbReference>
<gene>
    <name evidence="1" type="ORF">NA56DRAFT_746596</name>
</gene>
<protein>
    <submittedName>
        <fullName evidence="1">Uncharacterized protein</fullName>
    </submittedName>
</protein>
<accession>A0A2J6QBF1</accession>
<organism evidence="1 2">
    <name type="scientific">Hyaloscypha hepaticicola</name>
    <dbReference type="NCBI Taxonomy" id="2082293"/>
    <lineage>
        <taxon>Eukaryota</taxon>
        <taxon>Fungi</taxon>
        <taxon>Dikarya</taxon>
        <taxon>Ascomycota</taxon>
        <taxon>Pezizomycotina</taxon>
        <taxon>Leotiomycetes</taxon>
        <taxon>Helotiales</taxon>
        <taxon>Hyaloscyphaceae</taxon>
        <taxon>Hyaloscypha</taxon>
    </lineage>
</organism>
<sequence length="73" mass="8291">MNIGYHDKQINREISIAAHALYSSEVLVIPDTHLDWQFVRFQASKAGYNGDPFEEVLGFAEGGTEPWWEASLH</sequence>
<reference evidence="1 2" key="1">
    <citation type="submission" date="2016-05" db="EMBL/GenBank/DDBJ databases">
        <title>A degradative enzymes factory behind the ericoid mycorrhizal symbiosis.</title>
        <authorList>
            <consortium name="DOE Joint Genome Institute"/>
            <person name="Martino E."/>
            <person name="Morin E."/>
            <person name="Grelet G."/>
            <person name="Kuo A."/>
            <person name="Kohler A."/>
            <person name="Daghino S."/>
            <person name="Barry K."/>
            <person name="Choi C."/>
            <person name="Cichocki N."/>
            <person name="Clum A."/>
            <person name="Copeland A."/>
            <person name="Hainaut M."/>
            <person name="Haridas S."/>
            <person name="Labutti K."/>
            <person name="Lindquist E."/>
            <person name="Lipzen A."/>
            <person name="Khouja H.-R."/>
            <person name="Murat C."/>
            <person name="Ohm R."/>
            <person name="Olson A."/>
            <person name="Spatafora J."/>
            <person name="Veneault-Fourrey C."/>
            <person name="Henrissat B."/>
            <person name="Grigoriev I."/>
            <person name="Martin F."/>
            <person name="Perotto S."/>
        </authorList>
    </citation>
    <scope>NUCLEOTIDE SEQUENCE [LARGE SCALE GENOMIC DNA]</scope>
    <source>
        <strain evidence="1 2">UAMH 7357</strain>
    </source>
</reference>